<protein>
    <recommendedName>
        <fullName evidence="1">Helix-turn-helix domain-containing protein</fullName>
    </recommendedName>
</protein>
<evidence type="ECO:0000313" key="3">
    <source>
        <dbReference type="Proteomes" id="UP000199647"/>
    </source>
</evidence>
<dbReference type="AlphaFoldDB" id="A0A1H9KBV6"/>
<gene>
    <name evidence="2" type="ORF">SAMN05216548_109151</name>
</gene>
<name>A0A1H9KBV6_9HYPH</name>
<dbReference type="EMBL" id="FOFG01000009">
    <property type="protein sequence ID" value="SEQ96686.1"/>
    <property type="molecule type" value="Genomic_DNA"/>
</dbReference>
<reference evidence="2 3" key="1">
    <citation type="submission" date="2016-10" db="EMBL/GenBank/DDBJ databases">
        <authorList>
            <person name="de Groot N.N."/>
        </authorList>
    </citation>
    <scope>NUCLEOTIDE SEQUENCE [LARGE SCALE GENOMIC DNA]</scope>
    <source>
        <strain evidence="2 3">A52C2</strain>
    </source>
</reference>
<dbReference type="InterPro" id="IPR041657">
    <property type="entry name" value="HTH_17"/>
</dbReference>
<proteinExistence type="predicted"/>
<accession>A0A1H9KBV6</accession>
<evidence type="ECO:0000259" key="1">
    <source>
        <dbReference type="Pfam" id="PF12728"/>
    </source>
</evidence>
<organism evidence="2 3">
    <name type="scientific">Faunimonas pinastri</name>
    <dbReference type="NCBI Taxonomy" id="1855383"/>
    <lineage>
        <taxon>Bacteria</taxon>
        <taxon>Pseudomonadati</taxon>
        <taxon>Pseudomonadota</taxon>
        <taxon>Alphaproteobacteria</taxon>
        <taxon>Hyphomicrobiales</taxon>
        <taxon>Afifellaceae</taxon>
        <taxon>Faunimonas</taxon>
    </lineage>
</organism>
<sequence length="71" mass="7554">MTEGANEGANLLYGVPAIAAFLNITPRQAHHQIEKGGLPTFRIGGVICARKSSLNDWLEAMETAARTTGKS</sequence>
<dbReference type="Pfam" id="PF12728">
    <property type="entry name" value="HTH_17"/>
    <property type="match status" value="1"/>
</dbReference>
<evidence type="ECO:0000313" key="2">
    <source>
        <dbReference type="EMBL" id="SEQ96686.1"/>
    </source>
</evidence>
<dbReference type="STRING" id="1855383.SAMN05216548_109151"/>
<feature type="domain" description="Helix-turn-helix" evidence="1">
    <location>
        <begin position="12"/>
        <end position="60"/>
    </location>
</feature>
<dbReference type="Proteomes" id="UP000199647">
    <property type="component" value="Unassembled WGS sequence"/>
</dbReference>
<keyword evidence="3" id="KW-1185">Reference proteome</keyword>